<dbReference type="AlphaFoldDB" id="A0A6G9ARK4"/>
<dbReference type="EMBL" id="CP050063">
    <property type="protein sequence ID" value="QIP15122.1"/>
    <property type="molecule type" value="Genomic_DNA"/>
</dbReference>
<protein>
    <recommendedName>
        <fullName evidence="4">Outer membrane beta-barrel protein</fullName>
    </recommendedName>
</protein>
<organism evidence="2 3">
    <name type="scientific">Spirosoma aureum</name>
    <dbReference type="NCBI Taxonomy" id="2692134"/>
    <lineage>
        <taxon>Bacteria</taxon>
        <taxon>Pseudomonadati</taxon>
        <taxon>Bacteroidota</taxon>
        <taxon>Cytophagia</taxon>
        <taxon>Cytophagales</taxon>
        <taxon>Cytophagaceae</taxon>
        <taxon>Spirosoma</taxon>
    </lineage>
</organism>
<feature type="chain" id="PRO_5026328507" description="Outer membrane beta-barrel protein" evidence="1">
    <location>
        <begin position="23"/>
        <end position="207"/>
    </location>
</feature>
<evidence type="ECO:0000256" key="1">
    <source>
        <dbReference type="SAM" id="SignalP"/>
    </source>
</evidence>
<proteinExistence type="predicted"/>
<reference evidence="2 3" key="1">
    <citation type="submission" date="2020-03" db="EMBL/GenBank/DDBJ databases">
        <authorList>
            <person name="Kim M.K."/>
        </authorList>
    </citation>
    <scope>NUCLEOTIDE SEQUENCE [LARGE SCALE GENOMIC DNA]</scope>
    <source>
        <strain evidence="2 3">BT328</strain>
    </source>
</reference>
<dbReference type="Proteomes" id="UP000501802">
    <property type="component" value="Chromosome"/>
</dbReference>
<dbReference type="KEGG" id="spib:G8759_22105"/>
<feature type="signal peptide" evidence="1">
    <location>
        <begin position="1"/>
        <end position="22"/>
    </location>
</feature>
<dbReference type="RefSeq" id="WP_167212549.1">
    <property type="nucleotide sequence ID" value="NZ_CP050063.1"/>
</dbReference>
<evidence type="ECO:0000313" key="2">
    <source>
        <dbReference type="EMBL" id="QIP15122.1"/>
    </source>
</evidence>
<evidence type="ECO:0000313" key="3">
    <source>
        <dbReference type="Proteomes" id="UP000501802"/>
    </source>
</evidence>
<keyword evidence="1" id="KW-0732">Signal</keyword>
<name>A0A6G9ARK4_9BACT</name>
<sequence>MKKGSFVFFGLACLLVPYGIHAQQIKQEHSEIKRDWVHTDATWYGALVHQHQNFFKQPFSFQGIEAGIILNHKFLISAYGATFVSTLDVERINNPLFLYVGQYGLLIGVEQNHLKPVHIGWLLNAGYFSLVGNKADFQIFRIKYPTARLGGLVVSPQVYGVLTITKWMKFRLGVGYSFYKFNEQPVVSQADLQNVAFTFGFILGKFN</sequence>
<gene>
    <name evidence="2" type="ORF">G8759_22105</name>
</gene>
<keyword evidence="3" id="KW-1185">Reference proteome</keyword>
<accession>A0A6G9ARK4</accession>
<evidence type="ECO:0008006" key="4">
    <source>
        <dbReference type="Google" id="ProtNLM"/>
    </source>
</evidence>